<feature type="compositionally biased region" description="Basic and acidic residues" evidence="1">
    <location>
        <begin position="76"/>
        <end position="88"/>
    </location>
</feature>
<evidence type="ECO:0008006" key="3">
    <source>
        <dbReference type="Google" id="ProtNLM"/>
    </source>
</evidence>
<gene>
    <name evidence="2" type="ORF">S12H4_30539</name>
</gene>
<dbReference type="SUPFAM" id="SSF49265">
    <property type="entry name" value="Fibronectin type III"/>
    <property type="match status" value="1"/>
</dbReference>
<evidence type="ECO:0000313" key="2">
    <source>
        <dbReference type="EMBL" id="GAI90631.1"/>
    </source>
</evidence>
<proteinExistence type="predicted"/>
<organism evidence="2">
    <name type="scientific">marine sediment metagenome</name>
    <dbReference type="NCBI Taxonomy" id="412755"/>
    <lineage>
        <taxon>unclassified sequences</taxon>
        <taxon>metagenomes</taxon>
        <taxon>ecological metagenomes</taxon>
    </lineage>
</organism>
<dbReference type="AlphaFoldDB" id="X1TGZ1"/>
<dbReference type="InterPro" id="IPR036116">
    <property type="entry name" value="FN3_sf"/>
</dbReference>
<feature type="non-terminal residue" evidence="2">
    <location>
        <position position="206"/>
    </location>
</feature>
<accession>X1TGZ1</accession>
<feature type="region of interest" description="Disordered" evidence="1">
    <location>
        <begin position="76"/>
        <end position="95"/>
    </location>
</feature>
<comment type="caution">
    <text evidence="2">The sequence shown here is derived from an EMBL/GenBank/DDBJ whole genome shotgun (WGS) entry which is preliminary data.</text>
</comment>
<dbReference type="EMBL" id="BARW01017718">
    <property type="protein sequence ID" value="GAI90631.1"/>
    <property type="molecule type" value="Genomic_DNA"/>
</dbReference>
<reference evidence="2" key="1">
    <citation type="journal article" date="2014" name="Front. Microbiol.">
        <title>High frequency of phylogenetically diverse reductive dehalogenase-homologous genes in deep subseafloor sedimentary metagenomes.</title>
        <authorList>
            <person name="Kawai M."/>
            <person name="Futagami T."/>
            <person name="Toyoda A."/>
            <person name="Takaki Y."/>
            <person name="Nishi S."/>
            <person name="Hori S."/>
            <person name="Arai W."/>
            <person name="Tsubouchi T."/>
            <person name="Morono Y."/>
            <person name="Uchiyama I."/>
            <person name="Ito T."/>
            <person name="Fujiyama A."/>
            <person name="Inagaki F."/>
            <person name="Takami H."/>
        </authorList>
    </citation>
    <scope>NUCLEOTIDE SEQUENCE</scope>
    <source>
        <strain evidence="2">Expedition CK06-06</strain>
    </source>
</reference>
<evidence type="ECO:0000256" key="1">
    <source>
        <dbReference type="SAM" id="MobiDB-lite"/>
    </source>
</evidence>
<sequence>MHAAMITNYATLGLRLQSSNFNSTNKGDVSWVEMELPGALWTPPVVQTDPASSVEATTATGNGNITDIGGEDCDKRGIVYDTSSRDDPGNTAPADSEYAHYVEETDTFGTGAFTEALTSLDPKTPYYVRAYAHNSAGYSYGDEVSFTTLAATPTVTTNPASAVGQTTATLNGTLDDDIGEACECGFEYGETTDYGTETPTQSKTSG</sequence>
<name>X1TGZ1_9ZZZZ</name>
<protein>
    <recommendedName>
        <fullName evidence="3">Fibronectin type-III domain-containing protein</fullName>
    </recommendedName>
</protein>